<keyword evidence="8" id="KW-1185">Reference proteome</keyword>
<evidence type="ECO:0000256" key="4">
    <source>
        <dbReference type="ARBA" id="ARBA00022827"/>
    </source>
</evidence>
<evidence type="ECO:0000313" key="8">
    <source>
        <dbReference type="Proteomes" id="UP000036449"/>
    </source>
</evidence>
<evidence type="ECO:0000256" key="1">
    <source>
        <dbReference type="ARBA" id="ARBA00001974"/>
    </source>
</evidence>
<evidence type="ECO:0000256" key="2">
    <source>
        <dbReference type="ARBA" id="ARBA00007330"/>
    </source>
</evidence>
<evidence type="ECO:0000256" key="3">
    <source>
        <dbReference type="ARBA" id="ARBA00022630"/>
    </source>
</evidence>
<protein>
    <recommendedName>
        <fullName evidence="6">FAD dependent oxidoreductase domain-containing protein</fullName>
    </recommendedName>
</protein>
<gene>
    <name evidence="7" type="ORF">VQ03_29965</name>
</gene>
<keyword evidence="5" id="KW-0560">Oxidoreductase</keyword>
<evidence type="ECO:0000259" key="6">
    <source>
        <dbReference type="Pfam" id="PF01266"/>
    </source>
</evidence>
<comment type="similarity">
    <text evidence="2">Belongs to the FAD-dependent glycerol-3-phosphate dehydrogenase family.</text>
</comment>
<proteinExistence type="inferred from homology"/>
<dbReference type="PANTHER" id="PTHR11985">
    <property type="entry name" value="GLYCEROL-3-PHOSPHATE DEHYDROGENASE"/>
    <property type="match status" value="1"/>
</dbReference>
<comment type="caution">
    <text evidence="7">The sequence shown here is derived from an EMBL/GenBank/DDBJ whole genome shotgun (WGS) entry which is preliminary data.</text>
</comment>
<feature type="domain" description="FAD dependent oxidoreductase" evidence="6">
    <location>
        <begin position="16"/>
        <end position="69"/>
    </location>
</feature>
<dbReference type="InterPro" id="IPR000447">
    <property type="entry name" value="G3P_DH_FAD-dep"/>
</dbReference>
<accession>A0A0J6S458</accession>
<name>A0A0J6S458_9HYPH</name>
<evidence type="ECO:0000313" key="7">
    <source>
        <dbReference type="EMBL" id="KMO28382.1"/>
    </source>
</evidence>
<dbReference type="RefSeq" id="WP_048454569.1">
    <property type="nucleotide sequence ID" value="NZ_LABZ01000352.1"/>
</dbReference>
<dbReference type="SUPFAM" id="SSF51905">
    <property type="entry name" value="FAD/NAD(P)-binding domain"/>
    <property type="match status" value="1"/>
</dbReference>
<dbReference type="GO" id="GO:0004368">
    <property type="term" value="F:glycerol-3-phosphate dehydrogenase (quinone) activity"/>
    <property type="evidence" value="ECO:0007669"/>
    <property type="project" value="InterPro"/>
</dbReference>
<evidence type="ECO:0000256" key="5">
    <source>
        <dbReference type="ARBA" id="ARBA00023002"/>
    </source>
</evidence>
<dbReference type="AlphaFoldDB" id="A0A0J6S458"/>
<dbReference type="PANTHER" id="PTHR11985:SF15">
    <property type="entry name" value="GLYCEROL-3-PHOSPHATE DEHYDROGENASE, MITOCHONDRIAL"/>
    <property type="match status" value="1"/>
</dbReference>
<reference evidence="7 8" key="1">
    <citation type="submission" date="2015-03" db="EMBL/GenBank/DDBJ databases">
        <title>Genome sequencing of Methylobacterium tarhaniae DSM 25844.</title>
        <authorList>
            <person name="Chaudhry V."/>
            <person name="Patil P.B."/>
        </authorList>
    </citation>
    <scope>NUCLEOTIDE SEQUENCE [LARGE SCALE GENOMIC DNA]</scope>
    <source>
        <strain evidence="7 8">DSM 25844</strain>
    </source>
</reference>
<dbReference type="Proteomes" id="UP000036449">
    <property type="component" value="Unassembled WGS sequence"/>
</dbReference>
<keyword evidence="4" id="KW-0274">FAD</keyword>
<dbReference type="GO" id="GO:0006072">
    <property type="term" value="P:glycerol-3-phosphate metabolic process"/>
    <property type="evidence" value="ECO:0007669"/>
    <property type="project" value="InterPro"/>
</dbReference>
<dbReference type="OrthoDB" id="9766796at2"/>
<feature type="non-terminal residue" evidence="7">
    <location>
        <position position="82"/>
    </location>
</feature>
<sequence>MSIAAQNEASGGSRYDVVIIGGGINGTSAARELTAAGYKVLLAEMFDLAHGASSRSSRILHCGLRYFETPRPLRTFLTSPRR</sequence>
<dbReference type="Pfam" id="PF01266">
    <property type="entry name" value="DAO"/>
    <property type="match status" value="1"/>
</dbReference>
<dbReference type="Gene3D" id="3.50.50.60">
    <property type="entry name" value="FAD/NAD(P)-binding domain"/>
    <property type="match status" value="1"/>
</dbReference>
<keyword evidence="3" id="KW-0285">Flavoprotein</keyword>
<comment type="cofactor">
    <cofactor evidence="1">
        <name>FAD</name>
        <dbReference type="ChEBI" id="CHEBI:57692"/>
    </cofactor>
</comment>
<dbReference type="EMBL" id="LABZ01000352">
    <property type="protein sequence ID" value="KMO28382.1"/>
    <property type="molecule type" value="Genomic_DNA"/>
</dbReference>
<dbReference type="InterPro" id="IPR006076">
    <property type="entry name" value="FAD-dep_OxRdtase"/>
</dbReference>
<organism evidence="7 8">
    <name type="scientific">Methylobacterium tarhaniae</name>
    <dbReference type="NCBI Taxonomy" id="1187852"/>
    <lineage>
        <taxon>Bacteria</taxon>
        <taxon>Pseudomonadati</taxon>
        <taxon>Pseudomonadota</taxon>
        <taxon>Alphaproteobacteria</taxon>
        <taxon>Hyphomicrobiales</taxon>
        <taxon>Methylobacteriaceae</taxon>
        <taxon>Methylobacterium</taxon>
    </lineage>
</organism>
<dbReference type="InterPro" id="IPR036188">
    <property type="entry name" value="FAD/NAD-bd_sf"/>
</dbReference>